<dbReference type="NCBIfam" id="TIGR00251">
    <property type="entry name" value="DUF167 family protein"/>
    <property type="match status" value="1"/>
</dbReference>
<sequence>MQVPVRVIPRSNRNTLEWEEGAIKARLTAPPVDGAANAALIALLAETLSLPKRAITLIRGTTGRQKIVEIEGLEQAEIIQRLPASSQKKQ</sequence>
<keyword evidence="4" id="KW-1185">Reference proteome</keyword>
<evidence type="ECO:0000256" key="1">
    <source>
        <dbReference type="ARBA" id="ARBA00010364"/>
    </source>
</evidence>
<comment type="similarity">
    <text evidence="1 2">Belongs to the UPF0235 family.</text>
</comment>
<dbReference type="InterPro" id="IPR003746">
    <property type="entry name" value="DUF167"/>
</dbReference>
<name>A0ABQ3UMR3_9CHLR</name>
<gene>
    <name evidence="3" type="ORF">KSB_25160</name>
</gene>
<evidence type="ECO:0000313" key="3">
    <source>
        <dbReference type="EMBL" id="GHO54041.1"/>
    </source>
</evidence>
<evidence type="ECO:0000256" key="2">
    <source>
        <dbReference type="HAMAP-Rule" id="MF_00634"/>
    </source>
</evidence>
<dbReference type="RefSeq" id="WP_201370798.1">
    <property type="nucleotide sequence ID" value="NZ_BNJG01000001.1"/>
</dbReference>
<dbReference type="PANTHER" id="PTHR13420:SF7">
    <property type="entry name" value="UPF0235 PROTEIN C15ORF40"/>
    <property type="match status" value="1"/>
</dbReference>
<dbReference type="Proteomes" id="UP000654345">
    <property type="component" value="Unassembled WGS sequence"/>
</dbReference>
<dbReference type="EMBL" id="BNJG01000001">
    <property type="protein sequence ID" value="GHO54041.1"/>
    <property type="molecule type" value="Genomic_DNA"/>
</dbReference>
<comment type="caution">
    <text evidence="3">The sequence shown here is derived from an EMBL/GenBank/DDBJ whole genome shotgun (WGS) entry which is preliminary data.</text>
</comment>
<dbReference type="HAMAP" id="MF_00634">
    <property type="entry name" value="UPF0235"/>
    <property type="match status" value="1"/>
</dbReference>
<reference evidence="3 4" key="1">
    <citation type="journal article" date="2021" name="Int. J. Syst. Evol. Microbiol.">
        <title>Reticulibacter mediterranei gen. nov., sp. nov., within the new family Reticulibacteraceae fam. nov., and Ktedonospora formicarum gen. nov., sp. nov., Ktedonobacter robiniae sp. nov., Dictyobacter formicarum sp. nov. and Dictyobacter arantiisoli sp. nov., belonging to the class Ktedonobacteria.</title>
        <authorList>
            <person name="Yabe S."/>
            <person name="Zheng Y."/>
            <person name="Wang C.M."/>
            <person name="Sakai Y."/>
            <person name="Abe K."/>
            <person name="Yokota A."/>
            <person name="Donadio S."/>
            <person name="Cavaletti L."/>
            <person name="Monciardini P."/>
        </authorList>
    </citation>
    <scope>NUCLEOTIDE SEQUENCE [LARGE SCALE GENOMIC DNA]</scope>
    <source>
        <strain evidence="3 4">SOSP1-30</strain>
    </source>
</reference>
<dbReference type="SUPFAM" id="SSF69786">
    <property type="entry name" value="YggU-like"/>
    <property type="match status" value="1"/>
</dbReference>
<protein>
    <recommendedName>
        <fullName evidence="2">UPF0235 protein KSB_25160</fullName>
    </recommendedName>
</protein>
<accession>A0ABQ3UMR3</accession>
<dbReference type="Pfam" id="PF02594">
    <property type="entry name" value="DUF167"/>
    <property type="match status" value="1"/>
</dbReference>
<dbReference type="InterPro" id="IPR036591">
    <property type="entry name" value="YggU-like_sf"/>
</dbReference>
<dbReference type="Gene3D" id="3.30.1200.10">
    <property type="entry name" value="YggU-like"/>
    <property type="match status" value="1"/>
</dbReference>
<dbReference type="SMART" id="SM01152">
    <property type="entry name" value="DUF167"/>
    <property type="match status" value="1"/>
</dbReference>
<proteinExistence type="inferred from homology"/>
<evidence type="ECO:0000313" key="4">
    <source>
        <dbReference type="Proteomes" id="UP000654345"/>
    </source>
</evidence>
<organism evidence="3 4">
    <name type="scientific">Ktedonobacter robiniae</name>
    <dbReference type="NCBI Taxonomy" id="2778365"/>
    <lineage>
        <taxon>Bacteria</taxon>
        <taxon>Bacillati</taxon>
        <taxon>Chloroflexota</taxon>
        <taxon>Ktedonobacteria</taxon>
        <taxon>Ktedonobacterales</taxon>
        <taxon>Ktedonobacteraceae</taxon>
        <taxon>Ktedonobacter</taxon>
    </lineage>
</organism>
<dbReference type="PANTHER" id="PTHR13420">
    <property type="entry name" value="UPF0235 PROTEIN C15ORF40"/>
    <property type="match status" value="1"/>
</dbReference>